<dbReference type="SUPFAM" id="SSF52058">
    <property type="entry name" value="L domain-like"/>
    <property type="match status" value="1"/>
</dbReference>
<proteinExistence type="predicted"/>
<protein>
    <submittedName>
        <fullName evidence="2">Leucine-rich repeat domain-containing protein</fullName>
    </submittedName>
</protein>
<dbReference type="EMBL" id="OP765507">
    <property type="protein sequence ID" value="UZT28989.1"/>
    <property type="molecule type" value="Genomic_DNA"/>
</dbReference>
<dbReference type="EMBL" id="OP765584">
    <property type="protein sequence ID" value="UZT29208.1"/>
    <property type="molecule type" value="Genomic_DNA"/>
</dbReference>
<dbReference type="Gene3D" id="3.80.10.10">
    <property type="entry name" value="Ribonuclease Inhibitor"/>
    <property type="match status" value="1"/>
</dbReference>
<evidence type="ECO:0000313" key="2">
    <source>
        <dbReference type="EMBL" id="UZT29208.1"/>
    </source>
</evidence>
<dbReference type="InterPro" id="IPR032675">
    <property type="entry name" value="LRR_dom_sf"/>
</dbReference>
<organism evidence="2">
    <name type="scientific">Nucleocytoviricota sp</name>
    <dbReference type="NCBI Taxonomy" id="2809609"/>
    <lineage>
        <taxon>Viruses</taxon>
        <taxon>Varidnaviria</taxon>
        <taxon>Bamfordvirae</taxon>
        <taxon>Nucleocytoviricota</taxon>
    </lineage>
</organism>
<dbReference type="Pfam" id="PF13306">
    <property type="entry name" value="LRR_5"/>
    <property type="match status" value="1"/>
</dbReference>
<sequence>MPVQASYVRLYTLQDVSKNDLLSDNNLLSTTLNSSSGTYLPSKIEKSYNNFYEFIMTNGEKKILILEDIINSTIINQVTENNKSLLKKVYISNNCTSIESSCFNGCSNLEYISYTNVENNASVSLTNIGDSAFQNCANLEECRLFNITNPIITIGANVFNGCSKLFEVRLENTQITTIGANAFSGCSKLVSITFPNSITTIGSNAFNGTKLTNIYFNGSLPSSIGTTIFGSGGTPLNAVCYYYNNFISGSSYTSLKNLFPNNTQIVFVERNNNSIENRETFYSIVNNGVNTTIVNKATEILDSLLIRRIGNTFYNIDIAYDSALSGTNTLGYASWGNGQIRLNPDNDSGSNVNMNGISLSLNSVVLVHEILHIFGFGSGTLWTNFRSYSTALDYHFTGVNGIYQYNKLLTENGYEKKLDYLTIEDSGDYGTMGGHTEEGYFFNTVTQGNGSTQTYQNPQIRGDSKGDVYPSVQNDIMSGYLGNNNYFTKQCCGVLQDLEFSVNYNSPWFYGSSVSFYPSMTFDNVNIRGDFDFANAENESNTSVANIKQQIANNYSFKCDCCRTDSYKNSVIKGF</sequence>
<dbReference type="InterPro" id="IPR026906">
    <property type="entry name" value="LRR_5"/>
</dbReference>
<reference evidence="2" key="1">
    <citation type="submission" date="2022-11" db="EMBL/GenBank/DDBJ databases">
        <title>Genomics discovery of giant fungal viruses from subsurface oceanic crustal fluids.</title>
        <authorList>
            <person name="Bhattacharjee A.S."/>
            <person name="Schulz F."/>
            <person name="Woyke T."/>
            <person name="Orcutt B.N."/>
            <person name="Matinez Martinez J."/>
        </authorList>
    </citation>
    <scope>NUCLEOTIDE SEQUENCE</scope>
    <source>
        <strain evidence="1">VSAG1.JdFR</strain>
        <strain evidence="2">VSAG8.JdFR</strain>
    </source>
</reference>
<dbReference type="SUPFAM" id="SSF55486">
    <property type="entry name" value="Metalloproteases ('zincins'), catalytic domain"/>
    <property type="match status" value="1"/>
</dbReference>
<accession>A0A9E8G4G8</accession>
<name>A0A9E8G4G8_9VIRU</name>
<evidence type="ECO:0000313" key="1">
    <source>
        <dbReference type="EMBL" id="UZT28989.1"/>
    </source>
</evidence>